<gene>
    <name evidence="2" type="ORF">DPMN_072268</name>
    <name evidence="3" type="ORF">DPMN_072448</name>
</gene>
<organism evidence="3 4">
    <name type="scientific">Dreissena polymorpha</name>
    <name type="common">Zebra mussel</name>
    <name type="synonym">Mytilus polymorpha</name>
    <dbReference type="NCBI Taxonomy" id="45954"/>
    <lineage>
        <taxon>Eukaryota</taxon>
        <taxon>Metazoa</taxon>
        <taxon>Spiralia</taxon>
        <taxon>Lophotrochozoa</taxon>
        <taxon>Mollusca</taxon>
        <taxon>Bivalvia</taxon>
        <taxon>Autobranchia</taxon>
        <taxon>Heteroconchia</taxon>
        <taxon>Euheterodonta</taxon>
        <taxon>Imparidentia</taxon>
        <taxon>Neoheterodontei</taxon>
        <taxon>Myida</taxon>
        <taxon>Dreissenoidea</taxon>
        <taxon>Dreissenidae</taxon>
        <taxon>Dreissena</taxon>
    </lineage>
</organism>
<feature type="compositionally biased region" description="Basic and acidic residues" evidence="1">
    <location>
        <begin position="14"/>
        <end position="44"/>
    </location>
</feature>
<evidence type="ECO:0000313" key="3">
    <source>
        <dbReference type="EMBL" id="KAH3712695.1"/>
    </source>
</evidence>
<feature type="region of interest" description="Disordered" evidence="1">
    <location>
        <begin position="14"/>
        <end position="67"/>
    </location>
</feature>
<reference evidence="3" key="2">
    <citation type="submission" date="2020-11" db="EMBL/GenBank/DDBJ databases">
        <authorList>
            <person name="McCartney M.A."/>
            <person name="Auch B."/>
            <person name="Kono T."/>
            <person name="Mallez S."/>
            <person name="Becker A."/>
            <person name="Gohl D.M."/>
            <person name="Silverstein K.A.T."/>
            <person name="Koren S."/>
            <person name="Bechman K.B."/>
            <person name="Herman A."/>
            <person name="Abrahante J.E."/>
            <person name="Garbe J."/>
        </authorList>
    </citation>
    <scope>NUCLEOTIDE SEQUENCE</scope>
    <source>
        <strain evidence="3">Duluth1</strain>
        <tissue evidence="3">Whole animal</tissue>
    </source>
</reference>
<protein>
    <submittedName>
        <fullName evidence="3">Uncharacterized protein</fullName>
    </submittedName>
</protein>
<feature type="region of interest" description="Disordered" evidence="1">
    <location>
        <begin position="155"/>
        <end position="174"/>
    </location>
</feature>
<evidence type="ECO:0000313" key="4">
    <source>
        <dbReference type="Proteomes" id="UP000828390"/>
    </source>
</evidence>
<evidence type="ECO:0000256" key="1">
    <source>
        <dbReference type="SAM" id="MobiDB-lite"/>
    </source>
</evidence>
<name>A0A9D3Z4E8_DREPO</name>
<dbReference type="EMBL" id="JAIWYP010000014">
    <property type="protein sequence ID" value="KAH3712517.1"/>
    <property type="molecule type" value="Genomic_DNA"/>
</dbReference>
<comment type="caution">
    <text evidence="3">The sequence shown here is derived from an EMBL/GenBank/DDBJ whole genome shotgun (WGS) entry which is preliminary data.</text>
</comment>
<dbReference type="EMBL" id="JAIWYP010000014">
    <property type="protein sequence ID" value="KAH3712695.1"/>
    <property type="molecule type" value="Genomic_DNA"/>
</dbReference>
<reference evidence="3" key="1">
    <citation type="journal article" date="2019" name="bioRxiv">
        <title>The Genome of the Zebra Mussel, Dreissena polymorpha: A Resource for Invasive Species Research.</title>
        <authorList>
            <person name="McCartney M.A."/>
            <person name="Auch B."/>
            <person name="Kono T."/>
            <person name="Mallez S."/>
            <person name="Zhang Y."/>
            <person name="Obille A."/>
            <person name="Becker A."/>
            <person name="Abrahante J.E."/>
            <person name="Garbe J."/>
            <person name="Badalamenti J.P."/>
            <person name="Herman A."/>
            <person name="Mangelson H."/>
            <person name="Liachko I."/>
            <person name="Sullivan S."/>
            <person name="Sone E.D."/>
            <person name="Koren S."/>
            <person name="Silverstein K.A.T."/>
            <person name="Beckman K.B."/>
            <person name="Gohl D.M."/>
        </authorList>
    </citation>
    <scope>NUCLEOTIDE SEQUENCE</scope>
    <source>
        <strain evidence="3">Duluth1</strain>
        <tissue evidence="3">Whole animal</tissue>
    </source>
</reference>
<sequence>MNFLRRLRSIKEDKLDSQRPIERDKLDSQRSIEQGKLDSQRSIEQDNLDSPQNKYHPSRVTDDSSESCRLLQEDSAVLRALRTPPRISRRLSVSELIMKSETLNSSAALFPLIDKVKYTSKLSGENLLENDAPEEHDELDISRYFVNDAVEQDDLKKSNLKKSNPKSQKEDSQDVKVFENTKLLGELTLATVDNLTPR</sequence>
<proteinExistence type="predicted"/>
<accession>A0A9D3Z4E8</accession>
<dbReference type="Proteomes" id="UP000828390">
    <property type="component" value="Unassembled WGS sequence"/>
</dbReference>
<keyword evidence="4" id="KW-1185">Reference proteome</keyword>
<evidence type="ECO:0000313" key="2">
    <source>
        <dbReference type="EMBL" id="KAH3712517.1"/>
    </source>
</evidence>
<dbReference type="AlphaFoldDB" id="A0A9D3Z4E8"/>